<accession>A0A7G9T5A4</accession>
<dbReference type="RefSeq" id="WP_187529113.1">
    <property type="nucleotide sequence ID" value="NZ_CP060724.1"/>
</dbReference>
<dbReference type="Pfam" id="PF11311">
    <property type="entry name" value="DUF3114"/>
    <property type="match status" value="1"/>
</dbReference>
<name>A0A7G9T5A4_9LACO</name>
<dbReference type="AlphaFoldDB" id="A0A7G9T5A4"/>
<dbReference type="EMBL" id="CP060724">
    <property type="protein sequence ID" value="QNN75279.1"/>
    <property type="molecule type" value="Genomic_DNA"/>
</dbReference>
<dbReference type="KEGG" id="wdi:H9L19_07935"/>
<reference evidence="1 2" key="1">
    <citation type="submission" date="2020-08" db="EMBL/GenBank/DDBJ databases">
        <title>Genome sequence of Weissella diestrammenae KACC 16890T.</title>
        <authorList>
            <person name="Hyun D.-W."/>
            <person name="Bae J.-W."/>
        </authorList>
    </citation>
    <scope>NUCLEOTIDE SEQUENCE [LARGE SCALE GENOMIC DNA]</scope>
    <source>
        <strain evidence="1 2">KACC 16890</strain>
    </source>
</reference>
<evidence type="ECO:0000313" key="1">
    <source>
        <dbReference type="EMBL" id="QNN75279.1"/>
    </source>
</evidence>
<dbReference type="Proteomes" id="UP000515800">
    <property type="component" value="Chromosome"/>
</dbReference>
<gene>
    <name evidence="1" type="ORF">H9L19_07935</name>
</gene>
<organism evidence="1 2">
    <name type="scientific">Weissella diestrammenae</name>
    <dbReference type="NCBI Taxonomy" id="1162633"/>
    <lineage>
        <taxon>Bacteria</taxon>
        <taxon>Bacillati</taxon>
        <taxon>Bacillota</taxon>
        <taxon>Bacilli</taxon>
        <taxon>Lactobacillales</taxon>
        <taxon>Lactobacillaceae</taxon>
        <taxon>Weissella</taxon>
    </lineage>
</organism>
<dbReference type="InterPro" id="IPR021462">
    <property type="entry name" value="DUF3114"/>
</dbReference>
<proteinExistence type="predicted"/>
<sequence>MVHPDEGQGVKIDNSLAQIIDLLSKEQRTRILLQGYALKWLKQGWHLDSVRRYFKELQFRKLKSIDVLIQTLNITDSELYLVGSINFMLFWQNWPLQNKSQTARQKIELLCQIIRVPLELASEMIPTQNLLRRFSATLAPHHSFWHDLAKTVQLAYPAPNTLSQDKLGQKLHNLRYVISLQQAEYVRHNFASPMRSDREKLLIYLITQHINYSSDESDRLHQKKANFGYGEFPDGYANGNYKIVIDFHSEFILNSFGQFQNELTMMNDNTVNGIVNGASFNYANANDITHQRLDVLIQSVDPKWRRDLLEINHFRAPQLSQNQFSFTSRKSLYQINGRSSRANSRYLKRKFQWCFTWMKCQERLRQIFEYLRYIMVLNK</sequence>
<evidence type="ECO:0000313" key="2">
    <source>
        <dbReference type="Proteomes" id="UP000515800"/>
    </source>
</evidence>
<protein>
    <submittedName>
        <fullName evidence="1">DUF3114 domain-containing protein</fullName>
    </submittedName>
</protein>
<keyword evidence="2" id="KW-1185">Reference proteome</keyword>